<keyword evidence="10 14" id="KW-0472">Membrane</keyword>
<dbReference type="FunFam" id="1.20.1250.20:FF:000003">
    <property type="entry name" value="Solute carrier family 17 member 3"/>
    <property type="match status" value="1"/>
</dbReference>
<evidence type="ECO:0000256" key="3">
    <source>
        <dbReference type="ARBA" id="ARBA00022448"/>
    </source>
</evidence>
<dbReference type="CTD" id="10786"/>
<evidence type="ECO:0000256" key="4">
    <source>
        <dbReference type="ARBA" id="ARBA00022475"/>
    </source>
</evidence>
<dbReference type="GO" id="GO:0019534">
    <property type="term" value="F:toxin transmembrane transporter activity"/>
    <property type="evidence" value="ECO:0007669"/>
    <property type="project" value="TreeGrafter"/>
</dbReference>
<evidence type="ECO:0000259" key="15">
    <source>
        <dbReference type="PROSITE" id="PS50850"/>
    </source>
</evidence>
<accession>A0A9B0WY17</accession>
<dbReference type="OrthoDB" id="2985014at2759"/>
<evidence type="ECO:0000256" key="13">
    <source>
        <dbReference type="ARBA" id="ARBA00035839"/>
    </source>
</evidence>
<feature type="transmembrane region" description="Helical" evidence="14">
    <location>
        <begin position="142"/>
        <end position="161"/>
    </location>
</feature>
<comment type="similarity">
    <text evidence="2">Belongs to the major facilitator superfamily. Sodium/anion cotransporter family.</text>
</comment>
<organism evidence="16 17">
    <name type="scientific">Chrysochloris asiatica</name>
    <name type="common">Cape golden mole</name>
    <dbReference type="NCBI Taxonomy" id="185453"/>
    <lineage>
        <taxon>Eukaryota</taxon>
        <taxon>Metazoa</taxon>
        <taxon>Chordata</taxon>
        <taxon>Craniata</taxon>
        <taxon>Vertebrata</taxon>
        <taxon>Euteleostomi</taxon>
        <taxon>Mammalia</taxon>
        <taxon>Eutheria</taxon>
        <taxon>Afrotheria</taxon>
        <taxon>Chrysochloridae</taxon>
        <taxon>Chrysochlorinae</taxon>
        <taxon>Chrysochloris</taxon>
    </lineage>
</organism>
<keyword evidence="11" id="KW-0325">Glycoprotein</keyword>
<feature type="transmembrane region" description="Helical" evidence="14">
    <location>
        <begin position="294"/>
        <end position="317"/>
    </location>
</feature>
<keyword evidence="6" id="KW-0769">Symport</keyword>
<dbReference type="PANTHER" id="PTHR11662">
    <property type="entry name" value="SOLUTE CARRIER FAMILY 17"/>
    <property type="match status" value="1"/>
</dbReference>
<dbReference type="GO" id="GO:0042910">
    <property type="term" value="F:xenobiotic transmembrane transporter activity"/>
    <property type="evidence" value="ECO:0007669"/>
    <property type="project" value="TreeGrafter"/>
</dbReference>
<reference evidence="17" key="1">
    <citation type="submission" date="2025-08" db="UniProtKB">
        <authorList>
            <consortium name="RefSeq"/>
        </authorList>
    </citation>
    <scope>IDENTIFICATION</scope>
    <source>
        <tissue evidence="17">Spleen</tissue>
    </source>
</reference>
<dbReference type="InterPro" id="IPR020846">
    <property type="entry name" value="MFS_dom"/>
</dbReference>
<comment type="catalytic activity">
    <reaction evidence="13">
        <text>3 Na(+)(out) + phosphate(out) = 3 Na(+)(in) + phosphate(in)</text>
        <dbReference type="Rhea" id="RHEA:71255"/>
        <dbReference type="ChEBI" id="CHEBI:29101"/>
        <dbReference type="ChEBI" id="CHEBI:43474"/>
    </reaction>
</comment>
<gene>
    <name evidence="17" type="primary">SLC17A3</name>
</gene>
<dbReference type="FunFam" id="1.20.1250.20:FF:000060">
    <property type="entry name" value="Solute carrier family 17 member 3"/>
    <property type="match status" value="1"/>
</dbReference>
<evidence type="ECO:0000256" key="12">
    <source>
        <dbReference type="ARBA" id="ARBA00023201"/>
    </source>
</evidence>
<keyword evidence="4" id="KW-1003">Cell membrane</keyword>
<feature type="transmembrane region" description="Helical" evidence="14">
    <location>
        <begin position="463"/>
        <end position="481"/>
    </location>
</feature>
<keyword evidence="9" id="KW-0406">Ion transport</keyword>
<dbReference type="PROSITE" id="PS50850">
    <property type="entry name" value="MFS"/>
    <property type="match status" value="1"/>
</dbReference>
<comment type="subcellular location">
    <subcellularLocation>
        <location evidence="1">Apical cell membrane</location>
        <topology evidence="1">Multi-pass membrane protein</topology>
    </subcellularLocation>
</comment>
<evidence type="ECO:0000256" key="14">
    <source>
        <dbReference type="SAM" id="Phobius"/>
    </source>
</evidence>
<evidence type="ECO:0000256" key="6">
    <source>
        <dbReference type="ARBA" id="ARBA00022847"/>
    </source>
</evidence>
<dbReference type="AlphaFoldDB" id="A0A9B0WY17"/>
<protein>
    <submittedName>
        <fullName evidence="17">Sodium-dependent phosphate transport protein 4</fullName>
    </submittedName>
</protein>
<evidence type="ECO:0000256" key="1">
    <source>
        <dbReference type="ARBA" id="ARBA00004424"/>
    </source>
</evidence>
<dbReference type="Gene3D" id="1.20.1250.20">
    <property type="entry name" value="MFS general substrate transporter like domains"/>
    <property type="match status" value="2"/>
</dbReference>
<dbReference type="InterPro" id="IPR011701">
    <property type="entry name" value="MFS"/>
</dbReference>
<feature type="transmembrane region" description="Helical" evidence="14">
    <location>
        <begin position="337"/>
        <end position="358"/>
    </location>
</feature>
<evidence type="ECO:0000256" key="11">
    <source>
        <dbReference type="ARBA" id="ARBA00023180"/>
    </source>
</evidence>
<keyword evidence="7 14" id="KW-1133">Transmembrane helix</keyword>
<dbReference type="CDD" id="cd17318">
    <property type="entry name" value="MFS_SLC17"/>
    <property type="match status" value="1"/>
</dbReference>
<sequence>MATTTKLSATTGESIHSQDMQLDEKLISSKVKSLCSVRYGIAYVVHLCNFILMAQYTIMNITMVAMVNSTEPQPQFNISTEGLPVNSLGDPNKAPKSLPAGVPVYNWSPQAQGLIFGSLNYGIILTSAPSGYLAGRVGIKKVVGVGLFGSSLIILCIPLAADLGVVFLVIIRTVQGLCQGSIVGGQFALWEKWSPPQERSRLFTIALSGMMLGAFTAILLGGFISQVIGWPFAFYIFGIIGCVCGILWVVLVYDDPISHPWISISEKEYIISSLTKQFSSSRPSLPIKAMVRSLPLWSLILCCFSHHWLVIVMTVYTPTYISSVYNINLRDNGIVSALPFIFAWFFSILGGLLADFLLTKNFRLVTVRKIATVLGNLPSSIILAVLPYLRSSYITTVTLLTIASGLSSLCQSGIYINALDIAPRHSSFLMGASRSFGLIAGVLVPTISGFLLSQDPEFGWRNVFLLLFFINILGLIFYLIFGKADIQDWAEEKKCTHL</sequence>
<dbReference type="GO" id="GO:0006814">
    <property type="term" value="P:sodium ion transport"/>
    <property type="evidence" value="ECO:0007669"/>
    <property type="project" value="UniProtKB-KW"/>
</dbReference>
<keyword evidence="3" id="KW-0813">Transport</keyword>
<feature type="domain" description="Major facilitator superfamily (MFS) profile" evidence="15">
    <location>
        <begin position="41"/>
        <end position="486"/>
    </location>
</feature>
<feature type="transmembrane region" description="Helical" evidence="14">
    <location>
        <begin position="370"/>
        <end position="389"/>
    </location>
</feature>
<dbReference type="SUPFAM" id="SSF103473">
    <property type="entry name" value="MFS general substrate transporter"/>
    <property type="match status" value="1"/>
</dbReference>
<keyword evidence="16" id="KW-1185">Reference proteome</keyword>
<evidence type="ECO:0000256" key="5">
    <source>
        <dbReference type="ARBA" id="ARBA00022692"/>
    </source>
</evidence>
<evidence type="ECO:0000313" key="17">
    <source>
        <dbReference type="RefSeq" id="XP_006872883.1"/>
    </source>
</evidence>
<dbReference type="InterPro" id="IPR050382">
    <property type="entry name" value="MFS_Na/Anion_cotransporter"/>
</dbReference>
<feature type="transmembrane region" description="Helical" evidence="14">
    <location>
        <begin position="202"/>
        <end position="224"/>
    </location>
</feature>
<dbReference type="GO" id="GO:0016324">
    <property type="term" value="C:apical plasma membrane"/>
    <property type="evidence" value="ECO:0007669"/>
    <property type="project" value="UniProtKB-SubCell"/>
</dbReference>
<dbReference type="PANTHER" id="PTHR11662:SF134">
    <property type="entry name" value="SODIUM-DEPENDENT PHOSPHATE TRANSPORT PROTEIN 4"/>
    <property type="match status" value="1"/>
</dbReference>
<proteinExistence type="inferred from homology"/>
<dbReference type="GeneID" id="102828100"/>
<feature type="transmembrane region" description="Helical" evidence="14">
    <location>
        <begin position="428"/>
        <end position="451"/>
    </location>
</feature>
<dbReference type="InterPro" id="IPR036259">
    <property type="entry name" value="MFS_trans_sf"/>
</dbReference>
<dbReference type="Pfam" id="PF07690">
    <property type="entry name" value="MFS_1"/>
    <property type="match status" value="1"/>
</dbReference>
<feature type="transmembrane region" description="Helical" evidence="14">
    <location>
        <begin position="395"/>
        <end position="416"/>
    </location>
</feature>
<dbReference type="RefSeq" id="XP_006872883.1">
    <property type="nucleotide sequence ID" value="XM_006872821.1"/>
</dbReference>
<evidence type="ECO:0000256" key="2">
    <source>
        <dbReference type="ARBA" id="ARBA00008586"/>
    </source>
</evidence>
<name>A0A9B0WY17_CHRAS</name>
<dbReference type="GO" id="GO:0015562">
    <property type="term" value="F:efflux transmembrane transporter activity"/>
    <property type="evidence" value="ECO:0007669"/>
    <property type="project" value="TreeGrafter"/>
</dbReference>
<keyword evidence="12" id="KW-0739">Sodium transport</keyword>
<dbReference type="GO" id="GO:0015143">
    <property type="term" value="F:urate transmembrane transporter activity"/>
    <property type="evidence" value="ECO:0007669"/>
    <property type="project" value="TreeGrafter"/>
</dbReference>
<evidence type="ECO:0000256" key="7">
    <source>
        <dbReference type="ARBA" id="ARBA00022989"/>
    </source>
</evidence>
<dbReference type="GO" id="GO:0015293">
    <property type="term" value="F:symporter activity"/>
    <property type="evidence" value="ECO:0007669"/>
    <property type="project" value="UniProtKB-KW"/>
</dbReference>
<evidence type="ECO:0000256" key="8">
    <source>
        <dbReference type="ARBA" id="ARBA00023053"/>
    </source>
</evidence>
<feature type="transmembrane region" description="Helical" evidence="14">
    <location>
        <begin position="230"/>
        <end position="253"/>
    </location>
</feature>
<evidence type="ECO:0000256" key="9">
    <source>
        <dbReference type="ARBA" id="ARBA00023065"/>
    </source>
</evidence>
<evidence type="ECO:0000256" key="10">
    <source>
        <dbReference type="ARBA" id="ARBA00023136"/>
    </source>
</evidence>
<dbReference type="GO" id="GO:0008308">
    <property type="term" value="F:voltage-gated monoatomic anion channel activity"/>
    <property type="evidence" value="ECO:0007669"/>
    <property type="project" value="TreeGrafter"/>
</dbReference>
<keyword evidence="8" id="KW-0915">Sodium</keyword>
<evidence type="ECO:0000313" key="16">
    <source>
        <dbReference type="Proteomes" id="UP000504623"/>
    </source>
</evidence>
<feature type="transmembrane region" description="Helical" evidence="14">
    <location>
        <begin position="114"/>
        <end position="135"/>
    </location>
</feature>
<feature type="transmembrane region" description="Helical" evidence="14">
    <location>
        <begin position="39"/>
        <end position="58"/>
    </location>
</feature>
<dbReference type="Proteomes" id="UP000504623">
    <property type="component" value="Unplaced"/>
</dbReference>
<keyword evidence="5 14" id="KW-0812">Transmembrane</keyword>